<sequence>MTRRILVSTACATALLAGTVTVPSAFAGSSVRTAASASECQNAVPTYVHDRSGATAVLRKYLDWDPLTGNTNGSLHNTGVTAPLDTNSMFFTASTGLIYEITNTGVLKAHKDRSATGGSLLTPVRDHGTGWNVYSRVWSGGESRVFALNHNGELDVYMIARAPLDSGAFKKLRTLPASSAAATAFRDADDVWAVGTTVYSLKRGTTDGPGTVRSWKYIETDPGAKFSVPTTVYAGVGVDTLRGWSPGPGTFYTVGSDSEYTGVVSSYTGTGTVRPANPDVAAGFQGDVHAEAAPCLASPSPDIKPVVGPDPSGTEVPPPAVNDNTPDPAPQNPTEFTGTFVLGDGRPAAGLPVRVEALDITSDSDAEHELTTLGTTVTGADGTWKVTLPATLPEPVRLAAAENGGAINAMATVNGQTPTGQIMRGTDMVTAAPASAPATARALAATAAADNAEPTKLRPITADMFQEQPQPPAARTAQSWASKDELNSADTLGDRPLPEYQSDVAGLPQGDPYVINGVDTKAMEVKAFDGGCDKTKEQVIERKINYTTVGEGHAWFDAGATVEYENKMASNVEVAVKTGSRWTIEGSVTLGSSIGHSTGYAKRGPYFAKQWQVPIEYKKIRETWKCDYGKITMYRYKIVAGKYKIPRGGAVGKFGKDVRDLDGPTNYGRYPAKNRSWVEPGSFFQITKNRSTKWSGAVSAFGVKLGGSTQYDKDHKQRIDAGTKRSPRHDIWGKNDRVDGKPGVFYSW</sequence>
<keyword evidence="3" id="KW-0378">Hydrolase</keyword>
<dbReference type="Proteomes" id="UP001291653">
    <property type="component" value="Unassembled WGS sequence"/>
</dbReference>
<feature type="signal peptide" evidence="2">
    <location>
        <begin position="1"/>
        <end position="27"/>
    </location>
</feature>
<gene>
    <name evidence="3" type="ORF">SYYSPA8_12730</name>
</gene>
<feature type="chain" id="PRO_5045945426" evidence="2">
    <location>
        <begin position="28"/>
        <end position="748"/>
    </location>
</feature>
<evidence type="ECO:0000313" key="4">
    <source>
        <dbReference type="Proteomes" id="UP001291653"/>
    </source>
</evidence>
<reference evidence="3 4" key="1">
    <citation type="submission" date="2022-10" db="EMBL/GenBank/DDBJ databases">
        <title>Draft genome sequence of Streptomyces sp. YSPA8.</title>
        <authorList>
            <person name="Moriuchi R."/>
            <person name="Dohra H."/>
            <person name="Yamamura H."/>
            <person name="Kodani S."/>
        </authorList>
    </citation>
    <scope>NUCLEOTIDE SEQUENCE [LARGE SCALE GENOMIC DNA]</scope>
    <source>
        <strain evidence="3 4">YSPA8</strain>
    </source>
</reference>
<evidence type="ECO:0000256" key="2">
    <source>
        <dbReference type="SAM" id="SignalP"/>
    </source>
</evidence>
<feature type="compositionally biased region" description="Basic and acidic residues" evidence="1">
    <location>
        <begin position="482"/>
        <end position="497"/>
    </location>
</feature>
<keyword evidence="2" id="KW-0732">Signal</keyword>
<organism evidence="3 4">
    <name type="scientific">Streptomyces yaizuensis</name>
    <dbReference type="NCBI Taxonomy" id="2989713"/>
    <lineage>
        <taxon>Bacteria</taxon>
        <taxon>Bacillati</taxon>
        <taxon>Actinomycetota</taxon>
        <taxon>Actinomycetes</taxon>
        <taxon>Kitasatosporales</taxon>
        <taxon>Streptomycetaceae</taxon>
        <taxon>Streptomyces</taxon>
    </lineage>
</organism>
<dbReference type="Gene3D" id="2.20.25.650">
    <property type="entry name" value="Tachylectin-2-like"/>
    <property type="match status" value="1"/>
</dbReference>
<dbReference type="EMBL" id="BSBI01000004">
    <property type="protein sequence ID" value="GLF95165.1"/>
    <property type="molecule type" value="Genomic_DNA"/>
</dbReference>
<accession>A0ABQ5NYA1</accession>
<evidence type="ECO:0000256" key="1">
    <source>
        <dbReference type="SAM" id="MobiDB-lite"/>
    </source>
</evidence>
<name>A0ABQ5NYA1_9ACTN</name>
<feature type="region of interest" description="Disordered" evidence="1">
    <location>
        <begin position="712"/>
        <end position="734"/>
    </location>
</feature>
<proteinExistence type="predicted"/>
<feature type="region of interest" description="Disordered" evidence="1">
    <location>
        <begin position="295"/>
        <end position="331"/>
    </location>
</feature>
<dbReference type="GO" id="GO:0016787">
    <property type="term" value="F:hydrolase activity"/>
    <property type="evidence" value="ECO:0007669"/>
    <property type="project" value="UniProtKB-KW"/>
</dbReference>
<feature type="region of interest" description="Disordered" evidence="1">
    <location>
        <begin position="467"/>
        <end position="505"/>
    </location>
</feature>
<comment type="caution">
    <text evidence="3">The sequence shown here is derived from an EMBL/GenBank/DDBJ whole genome shotgun (WGS) entry which is preliminary data.</text>
</comment>
<keyword evidence="4" id="KW-1185">Reference proteome</keyword>
<protein>
    <submittedName>
        <fullName evidence="3">Hydroxyisourate hydrolase</fullName>
    </submittedName>
</protein>
<dbReference type="RefSeq" id="WP_323447228.1">
    <property type="nucleotide sequence ID" value="NZ_BSBI01000004.1"/>
</dbReference>
<evidence type="ECO:0000313" key="3">
    <source>
        <dbReference type="EMBL" id="GLF95165.1"/>
    </source>
</evidence>